<name>A0A2K3PFG0_TRIPR</name>
<dbReference type="EMBL" id="ASHM01006478">
    <property type="protein sequence ID" value="PNY13964.1"/>
    <property type="molecule type" value="Genomic_DNA"/>
</dbReference>
<evidence type="ECO:0000259" key="4">
    <source>
        <dbReference type="Pfam" id="PF00889"/>
    </source>
</evidence>
<feature type="non-terminal residue" evidence="5">
    <location>
        <position position="71"/>
    </location>
</feature>
<feature type="domain" description="Translation elongation factor EFTs/EF1B dimerisation" evidence="4">
    <location>
        <begin position="25"/>
        <end position="71"/>
    </location>
</feature>
<dbReference type="InterPro" id="IPR014039">
    <property type="entry name" value="Transl_elong_EFTs/EF1B_dimer"/>
</dbReference>
<dbReference type="STRING" id="57577.A0A2K3PFG0"/>
<dbReference type="InterPro" id="IPR001816">
    <property type="entry name" value="Transl_elong_EFTs/EF1B"/>
</dbReference>
<keyword evidence="3" id="KW-0472">Membrane</keyword>
<dbReference type="HAMAP" id="MF_00050">
    <property type="entry name" value="EF_Ts"/>
    <property type="match status" value="1"/>
</dbReference>
<dbReference type="GO" id="GO:0003746">
    <property type="term" value="F:translation elongation factor activity"/>
    <property type="evidence" value="ECO:0007669"/>
    <property type="project" value="UniProtKB-KW"/>
</dbReference>
<dbReference type="SUPFAM" id="SSF54713">
    <property type="entry name" value="Elongation factor Ts (EF-Ts), dimerisation domain"/>
    <property type="match status" value="1"/>
</dbReference>
<dbReference type="Pfam" id="PF00889">
    <property type="entry name" value="EF_TS"/>
    <property type="match status" value="1"/>
</dbReference>
<dbReference type="Gene3D" id="1.10.286.20">
    <property type="match status" value="1"/>
</dbReference>
<dbReference type="Proteomes" id="UP000236291">
    <property type="component" value="Unassembled WGS sequence"/>
</dbReference>
<dbReference type="AlphaFoldDB" id="A0A2K3PFG0"/>
<reference evidence="5 6" key="2">
    <citation type="journal article" date="2017" name="Front. Plant Sci.">
        <title>Gene Classification and Mining of Molecular Markers Useful in Red Clover (Trifolium pratense) Breeding.</title>
        <authorList>
            <person name="Istvanek J."/>
            <person name="Dluhosova J."/>
            <person name="Dluhos P."/>
            <person name="Patkova L."/>
            <person name="Nedelnik J."/>
            <person name="Repkova J."/>
        </authorList>
    </citation>
    <scope>NUCLEOTIDE SEQUENCE [LARGE SCALE GENOMIC DNA]</scope>
    <source>
        <strain evidence="6">cv. Tatra</strain>
        <tissue evidence="5">Young leaves</tissue>
    </source>
</reference>
<keyword evidence="3" id="KW-1133">Transmembrane helix</keyword>
<gene>
    <name evidence="5" type="ORF">L195_g010633</name>
</gene>
<accession>A0A2K3PFG0</accession>
<organism evidence="5 6">
    <name type="scientific">Trifolium pratense</name>
    <name type="common">Red clover</name>
    <dbReference type="NCBI Taxonomy" id="57577"/>
    <lineage>
        <taxon>Eukaryota</taxon>
        <taxon>Viridiplantae</taxon>
        <taxon>Streptophyta</taxon>
        <taxon>Embryophyta</taxon>
        <taxon>Tracheophyta</taxon>
        <taxon>Spermatophyta</taxon>
        <taxon>Magnoliopsida</taxon>
        <taxon>eudicotyledons</taxon>
        <taxon>Gunneridae</taxon>
        <taxon>Pentapetalae</taxon>
        <taxon>rosids</taxon>
        <taxon>fabids</taxon>
        <taxon>Fabales</taxon>
        <taxon>Fabaceae</taxon>
        <taxon>Papilionoideae</taxon>
        <taxon>50 kb inversion clade</taxon>
        <taxon>NPAAA clade</taxon>
        <taxon>Hologalegina</taxon>
        <taxon>IRL clade</taxon>
        <taxon>Trifolieae</taxon>
        <taxon>Trifolium</taxon>
    </lineage>
</organism>
<dbReference type="Gene3D" id="3.30.479.20">
    <property type="entry name" value="Elongation factor Ts, dimerisation domain"/>
    <property type="match status" value="1"/>
</dbReference>
<evidence type="ECO:0000256" key="2">
    <source>
        <dbReference type="ARBA" id="ARBA00022917"/>
    </source>
</evidence>
<evidence type="ECO:0000256" key="1">
    <source>
        <dbReference type="ARBA" id="ARBA00022768"/>
    </source>
</evidence>
<proteinExistence type="inferred from homology"/>
<comment type="caution">
    <text evidence="5">The sequence shown here is derived from an EMBL/GenBank/DDBJ whole genome shotgun (WGS) entry which is preliminary data.</text>
</comment>
<dbReference type="InterPro" id="IPR036402">
    <property type="entry name" value="EF-Ts_dimer_sf"/>
</dbReference>
<evidence type="ECO:0000313" key="6">
    <source>
        <dbReference type="Proteomes" id="UP000236291"/>
    </source>
</evidence>
<feature type="transmembrane region" description="Helical" evidence="3">
    <location>
        <begin position="6"/>
        <end position="28"/>
    </location>
</feature>
<keyword evidence="3" id="KW-0812">Transmembrane</keyword>
<keyword evidence="2" id="KW-0648">Protein biosynthesis</keyword>
<reference evidence="5 6" key="1">
    <citation type="journal article" date="2014" name="Am. J. Bot.">
        <title>Genome assembly and annotation for red clover (Trifolium pratense; Fabaceae).</title>
        <authorList>
            <person name="Istvanek J."/>
            <person name="Jaros M."/>
            <person name="Krenek A."/>
            <person name="Repkova J."/>
        </authorList>
    </citation>
    <scope>NUCLEOTIDE SEQUENCE [LARGE SCALE GENOMIC DNA]</scope>
    <source>
        <strain evidence="6">cv. Tatra</strain>
        <tissue evidence="5">Young leaves</tissue>
    </source>
</reference>
<sequence>MQSAQCLSHVIFVIFLVFAQDFVLVFIFQAESSGKSQMAIDKMVEGRLRKYFEDVVLMDQKFVMNDTMKVK</sequence>
<evidence type="ECO:0000256" key="3">
    <source>
        <dbReference type="SAM" id="Phobius"/>
    </source>
</evidence>
<evidence type="ECO:0000313" key="5">
    <source>
        <dbReference type="EMBL" id="PNY13964.1"/>
    </source>
</evidence>
<protein>
    <submittedName>
        <fullName evidence="5">Elongation factor Ts mitochondrial-like</fullName>
    </submittedName>
</protein>
<keyword evidence="1 5" id="KW-0251">Elongation factor</keyword>